<evidence type="ECO:0000256" key="2">
    <source>
        <dbReference type="ARBA" id="ARBA00012438"/>
    </source>
</evidence>
<dbReference type="SUPFAM" id="SSF55874">
    <property type="entry name" value="ATPase domain of HSP90 chaperone/DNA topoisomerase II/histidine kinase"/>
    <property type="match status" value="1"/>
</dbReference>
<dbReference type="Proteomes" id="UP000199073">
    <property type="component" value="Unassembled WGS sequence"/>
</dbReference>
<comment type="catalytic activity">
    <reaction evidence="1">
        <text>ATP + protein L-histidine = ADP + protein N-phospho-L-histidine.</text>
        <dbReference type="EC" id="2.7.13.3"/>
    </reaction>
</comment>
<dbReference type="InterPro" id="IPR003594">
    <property type="entry name" value="HATPase_dom"/>
</dbReference>
<sequence>MAFGNNLHNFHSISEDSLAESGLGSFKLVKYFSFSSLGVILVFTLLLSWFISNNARKVMLEQNEEYSLLLAENLNQQVFRRFVLPAVIRYGGIALRKPEQFELLDSVIKSVTQGLKIDSVTIYDSSVNIISYSTVPDLVGLKDAGGTEYQKALEGIPNSRLEYSGTVFSQLHIGKDVQCELRTFIPFRQVRRDGEEGDVIMGVIEIEKDLSRSYSSILDFQGQIIVISSVLMSILFLVLRLIVSRAGEIIEKRAVERQKLEEKLNQAERLAHLGTMVATVSHEIKSPLGIVRSTAEILAKRIEKIAPGNEHLARIVVDETVRLNDIVVEFLDFARPQKPALQPGSVNSVVHRVLDFISPELKNRKVELVADLAPGLVSNLIDQELLYRALINIIVNSLQAMENGGQLQITTRLGAEKQTELIVKDSGIGMSAEKCKQIFKPFFTDKNKGTGLGLAITRNIVDGHHGEIEVASEENVGTIFTISLPPLP</sequence>
<evidence type="ECO:0000256" key="5">
    <source>
        <dbReference type="ARBA" id="ARBA00022741"/>
    </source>
</evidence>
<dbReference type="PRINTS" id="PR00344">
    <property type="entry name" value="BCTRLSENSOR"/>
</dbReference>
<dbReference type="Pfam" id="PF02518">
    <property type="entry name" value="HATPase_c"/>
    <property type="match status" value="1"/>
</dbReference>
<dbReference type="Gene3D" id="3.30.565.10">
    <property type="entry name" value="Histidine kinase-like ATPase, C-terminal domain"/>
    <property type="match status" value="1"/>
</dbReference>
<dbReference type="SMART" id="SM00387">
    <property type="entry name" value="HATPase_c"/>
    <property type="match status" value="1"/>
</dbReference>
<dbReference type="SMART" id="SM00388">
    <property type="entry name" value="HisKA"/>
    <property type="match status" value="1"/>
</dbReference>
<evidence type="ECO:0000313" key="11">
    <source>
        <dbReference type="EMBL" id="SDP66422.1"/>
    </source>
</evidence>
<feature type="domain" description="Histidine kinase" evidence="10">
    <location>
        <begin position="279"/>
        <end position="488"/>
    </location>
</feature>
<keyword evidence="5" id="KW-0547">Nucleotide-binding</keyword>
<keyword evidence="12" id="KW-1185">Reference proteome</keyword>
<dbReference type="InterPro" id="IPR003661">
    <property type="entry name" value="HisK_dim/P_dom"/>
</dbReference>
<protein>
    <recommendedName>
        <fullName evidence="2">histidine kinase</fullName>
        <ecNumber evidence="2">2.7.13.3</ecNumber>
    </recommendedName>
</protein>
<keyword evidence="9" id="KW-1133">Transmembrane helix</keyword>
<evidence type="ECO:0000256" key="1">
    <source>
        <dbReference type="ARBA" id="ARBA00000085"/>
    </source>
</evidence>
<evidence type="ECO:0000256" key="4">
    <source>
        <dbReference type="ARBA" id="ARBA00022679"/>
    </source>
</evidence>
<evidence type="ECO:0000313" key="12">
    <source>
        <dbReference type="Proteomes" id="UP000199073"/>
    </source>
</evidence>
<dbReference type="STRING" id="91360.SAMN05660330_03590"/>
<gene>
    <name evidence="11" type="ORF">SAMN05660330_03590</name>
</gene>
<keyword evidence="7" id="KW-0067">ATP-binding</keyword>
<evidence type="ECO:0000256" key="7">
    <source>
        <dbReference type="ARBA" id="ARBA00022840"/>
    </source>
</evidence>
<keyword evidence="9" id="KW-0472">Membrane</keyword>
<dbReference type="PANTHER" id="PTHR43065:SF10">
    <property type="entry name" value="PEROXIDE STRESS-ACTIVATED HISTIDINE KINASE MAK3"/>
    <property type="match status" value="1"/>
</dbReference>
<dbReference type="OrthoDB" id="9808844at2"/>
<feature type="transmembrane region" description="Helical" evidence="9">
    <location>
        <begin position="224"/>
        <end position="243"/>
    </location>
</feature>
<evidence type="ECO:0000256" key="6">
    <source>
        <dbReference type="ARBA" id="ARBA00022777"/>
    </source>
</evidence>
<evidence type="ECO:0000259" key="10">
    <source>
        <dbReference type="PROSITE" id="PS50109"/>
    </source>
</evidence>
<keyword evidence="3" id="KW-0597">Phosphoprotein</keyword>
<dbReference type="AlphaFoldDB" id="A0A1H0UJF0"/>
<dbReference type="InterPro" id="IPR004358">
    <property type="entry name" value="Sig_transdc_His_kin-like_C"/>
</dbReference>
<dbReference type="EMBL" id="FNJI01000033">
    <property type="protein sequence ID" value="SDP66422.1"/>
    <property type="molecule type" value="Genomic_DNA"/>
</dbReference>
<keyword evidence="4" id="KW-0808">Transferase</keyword>
<dbReference type="CDD" id="cd00082">
    <property type="entry name" value="HisKA"/>
    <property type="match status" value="1"/>
</dbReference>
<keyword evidence="8" id="KW-0902">Two-component regulatory system</keyword>
<dbReference type="GO" id="GO:0000155">
    <property type="term" value="F:phosphorelay sensor kinase activity"/>
    <property type="evidence" value="ECO:0007669"/>
    <property type="project" value="InterPro"/>
</dbReference>
<proteinExistence type="predicted"/>
<evidence type="ECO:0000256" key="3">
    <source>
        <dbReference type="ARBA" id="ARBA00022553"/>
    </source>
</evidence>
<dbReference type="InterPro" id="IPR036097">
    <property type="entry name" value="HisK_dim/P_sf"/>
</dbReference>
<dbReference type="Pfam" id="PF00512">
    <property type="entry name" value="HisKA"/>
    <property type="match status" value="1"/>
</dbReference>
<dbReference type="PANTHER" id="PTHR43065">
    <property type="entry name" value="SENSOR HISTIDINE KINASE"/>
    <property type="match status" value="1"/>
</dbReference>
<keyword evidence="9" id="KW-0812">Transmembrane</keyword>
<name>A0A1H0UJF0_9BACT</name>
<evidence type="ECO:0000256" key="8">
    <source>
        <dbReference type="ARBA" id="ARBA00023012"/>
    </source>
</evidence>
<dbReference type="PROSITE" id="PS50109">
    <property type="entry name" value="HIS_KIN"/>
    <property type="match status" value="1"/>
</dbReference>
<dbReference type="EC" id="2.7.13.3" evidence="2"/>
<feature type="transmembrane region" description="Helical" evidence="9">
    <location>
        <begin position="31"/>
        <end position="51"/>
    </location>
</feature>
<evidence type="ECO:0000256" key="9">
    <source>
        <dbReference type="SAM" id="Phobius"/>
    </source>
</evidence>
<organism evidence="11 12">
    <name type="scientific">Desulforhopalus singaporensis</name>
    <dbReference type="NCBI Taxonomy" id="91360"/>
    <lineage>
        <taxon>Bacteria</taxon>
        <taxon>Pseudomonadati</taxon>
        <taxon>Thermodesulfobacteriota</taxon>
        <taxon>Desulfobulbia</taxon>
        <taxon>Desulfobulbales</taxon>
        <taxon>Desulfocapsaceae</taxon>
        <taxon>Desulforhopalus</taxon>
    </lineage>
</organism>
<dbReference type="InterPro" id="IPR005467">
    <property type="entry name" value="His_kinase_dom"/>
</dbReference>
<accession>A0A1H0UJF0</accession>
<dbReference type="SUPFAM" id="SSF47384">
    <property type="entry name" value="Homodimeric domain of signal transducing histidine kinase"/>
    <property type="match status" value="1"/>
</dbReference>
<dbReference type="GO" id="GO:0005524">
    <property type="term" value="F:ATP binding"/>
    <property type="evidence" value="ECO:0007669"/>
    <property type="project" value="UniProtKB-KW"/>
</dbReference>
<dbReference type="RefSeq" id="WP_092225340.1">
    <property type="nucleotide sequence ID" value="NZ_FNJI01000033.1"/>
</dbReference>
<reference evidence="11 12" key="1">
    <citation type="submission" date="2016-10" db="EMBL/GenBank/DDBJ databases">
        <authorList>
            <person name="de Groot N.N."/>
        </authorList>
    </citation>
    <scope>NUCLEOTIDE SEQUENCE [LARGE SCALE GENOMIC DNA]</scope>
    <source>
        <strain evidence="11 12">DSM 12130</strain>
    </source>
</reference>
<keyword evidence="6 11" id="KW-0418">Kinase</keyword>
<dbReference type="InterPro" id="IPR036890">
    <property type="entry name" value="HATPase_C_sf"/>
</dbReference>
<dbReference type="Gene3D" id="1.10.287.130">
    <property type="match status" value="1"/>
</dbReference>